<keyword evidence="3" id="KW-1185">Reference proteome</keyword>
<sequence length="497" mass="52202">MLTPARLLTALSFTLAVSAAAVKPVPPGLKGAWFDPSAALVPDDTASTDTDTIVTTAQAVDQKTGATGEPDQPVAVTAVTAVDGTITDAGSVNSTASATRRWASPESYSPTVYKRSSTNYEQVFAGTGTGPNDRDGSIQGTAYLTYTLVDNSTYNVDACLAFCDSVTTCVFANLYYEFNNPGLDAAFSNLKCAVYSDTHTAAEKTNRGGQQLAPLPAGLTFIQQSSGFSSATLVDPTTPDGYELVFGPTNGANNAPGYMGFAFLDRYDVDACAAQCNTRGADGQGGACQYFNIWRAVVNGNPTTYTCSMYFIVADASTAVNTGQGDLQVTFSRGYARKNFVIDGGFEAFAECNDFCFDTSSPNWIGTSPPGATDDATIFFFQPFAHQGNAVALLGSAVGQDALAGTLTPRQPLATVAGKQYSINFFQASSFSSPALEAPAFVDIVWNGQIVTTIRPGFTNFKFFSVTVTAAGNDVLAFHGGAAPAWSFIDDITVFQQ</sequence>
<comment type="caution">
    <text evidence="2">The sequence shown here is derived from an EMBL/GenBank/DDBJ whole genome shotgun (WGS) entry which is preliminary data.</text>
</comment>
<feature type="chain" id="PRO_5034053581" description="Fruit-body specific protein a" evidence="1">
    <location>
        <begin position="20"/>
        <end position="497"/>
    </location>
</feature>
<dbReference type="AlphaFoldDB" id="A0A8H5AR28"/>
<name>A0A8H5AR28_9AGAR</name>
<evidence type="ECO:0000256" key="1">
    <source>
        <dbReference type="SAM" id="SignalP"/>
    </source>
</evidence>
<gene>
    <name evidence="2" type="ORF">D9619_012414</name>
</gene>
<dbReference type="OrthoDB" id="271448at2759"/>
<feature type="signal peptide" evidence="1">
    <location>
        <begin position="1"/>
        <end position="19"/>
    </location>
</feature>
<evidence type="ECO:0000313" key="3">
    <source>
        <dbReference type="Proteomes" id="UP000567179"/>
    </source>
</evidence>
<proteinExistence type="predicted"/>
<keyword evidence="1" id="KW-0732">Signal</keyword>
<dbReference type="EMBL" id="JAACJJ010000059">
    <property type="protein sequence ID" value="KAF5309530.1"/>
    <property type="molecule type" value="Genomic_DNA"/>
</dbReference>
<dbReference type="Proteomes" id="UP000567179">
    <property type="component" value="Unassembled WGS sequence"/>
</dbReference>
<evidence type="ECO:0000313" key="2">
    <source>
        <dbReference type="EMBL" id="KAF5309530.1"/>
    </source>
</evidence>
<reference evidence="2 3" key="1">
    <citation type="journal article" date="2020" name="ISME J.">
        <title>Uncovering the hidden diversity of litter-decomposition mechanisms in mushroom-forming fungi.</title>
        <authorList>
            <person name="Floudas D."/>
            <person name="Bentzer J."/>
            <person name="Ahren D."/>
            <person name="Johansson T."/>
            <person name="Persson P."/>
            <person name="Tunlid A."/>
        </authorList>
    </citation>
    <scope>NUCLEOTIDE SEQUENCE [LARGE SCALE GENOMIC DNA]</scope>
    <source>
        <strain evidence="2 3">CBS 101986</strain>
    </source>
</reference>
<protein>
    <recommendedName>
        <fullName evidence="4">Fruit-body specific protein a</fullName>
    </recommendedName>
</protein>
<dbReference type="PANTHER" id="PTHR36578">
    <property type="entry name" value="CHROMOSOME 15, WHOLE GENOME SHOTGUN SEQUENCE"/>
    <property type="match status" value="1"/>
</dbReference>
<accession>A0A8H5AR28</accession>
<dbReference type="PANTHER" id="PTHR36578:SF1">
    <property type="entry name" value="APPLE DOMAIN-CONTAINING PROTEIN"/>
    <property type="match status" value="1"/>
</dbReference>
<evidence type="ECO:0008006" key="4">
    <source>
        <dbReference type="Google" id="ProtNLM"/>
    </source>
</evidence>
<organism evidence="2 3">
    <name type="scientific">Psilocybe cf. subviscida</name>
    <dbReference type="NCBI Taxonomy" id="2480587"/>
    <lineage>
        <taxon>Eukaryota</taxon>
        <taxon>Fungi</taxon>
        <taxon>Dikarya</taxon>
        <taxon>Basidiomycota</taxon>
        <taxon>Agaricomycotina</taxon>
        <taxon>Agaricomycetes</taxon>
        <taxon>Agaricomycetidae</taxon>
        <taxon>Agaricales</taxon>
        <taxon>Agaricineae</taxon>
        <taxon>Strophariaceae</taxon>
        <taxon>Psilocybe</taxon>
    </lineage>
</organism>